<dbReference type="InterPro" id="IPR047930">
    <property type="entry name" value="Transpos_IS6"/>
</dbReference>
<keyword evidence="2" id="KW-1185">Reference proteome</keyword>
<evidence type="ECO:0000313" key="2">
    <source>
        <dbReference type="Proteomes" id="UP000198856"/>
    </source>
</evidence>
<accession>A0A1G8UF96</accession>
<dbReference type="InterPro" id="IPR012337">
    <property type="entry name" value="RNaseH-like_sf"/>
</dbReference>
<reference evidence="1 2" key="1">
    <citation type="submission" date="2016-10" db="EMBL/GenBank/DDBJ databases">
        <authorList>
            <person name="de Groot N.N."/>
        </authorList>
    </citation>
    <scope>NUCLEOTIDE SEQUENCE [LARGE SCALE GENOMIC DNA]</scope>
    <source>
        <strain evidence="1 2">IBRC-M10015</strain>
    </source>
</reference>
<dbReference type="PANTHER" id="PTHR39967">
    <property type="match status" value="1"/>
</dbReference>
<dbReference type="AlphaFoldDB" id="A0A1G8UF96"/>
<evidence type="ECO:0000313" key="1">
    <source>
        <dbReference type="EMBL" id="SDJ52432.1"/>
    </source>
</evidence>
<name>A0A1G8UF96_9EURY</name>
<dbReference type="EMBL" id="FNFC01000004">
    <property type="protein sequence ID" value="SDJ52432.1"/>
    <property type="molecule type" value="Genomic_DNA"/>
</dbReference>
<sequence>MPEIARLSGNSDWIDLDFVERERTPEHAMKLGIQMHVAGLSLSNTISILERLGVQRSRKAVHDWVHKADLQPTSGKAPNQVAVDETVIQIDDQQYWLYAAADPQSNELLHLRLFSTTTTALTEIFLRELRQKHDVEDAVFLVDGANHLQAALHRAGLRFQTERHGNRNAVERIFREVKRRTSSFSNCFSHVEPETAETWLQSFARWYNAPN</sequence>
<organism evidence="1 2">
    <name type="scientific">Halovenus aranensis</name>
    <dbReference type="NCBI Taxonomy" id="890420"/>
    <lineage>
        <taxon>Archaea</taxon>
        <taxon>Methanobacteriati</taxon>
        <taxon>Methanobacteriota</taxon>
        <taxon>Stenosarchaea group</taxon>
        <taxon>Halobacteria</taxon>
        <taxon>Halobacteriales</taxon>
        <taxon>Haloarculaceae</taxon>
        <taxon>Halovenus</taxon>
    </lineage>
</organism>
<dbReference type="RefSeq" id="WP_092700554.1">
    <property type="nucleotide sequence ID" value="NZ_FNFC01000004.1"/>
</dbReference>
<dbReference type="OrthoDB" id="359563at2157"/>
<dbReference type="Proteomes" id="UP000198856">
    <property type="component" value="Unassembled WGS sequence"/>
</dbReference>
<dbReference type="PANTHER" id="PTHR39967:SF1">
    <property type="entry name" value="ISH14-TYPE TRANSPOSASE HSIRS44"/>
    <property type="match status" value="1"/>
</dbReference>
<dbReference type="NCBIfam" id="NF033587">
    <property type="entry name" value="transpos_IS6"/>
    <property type="match status" value="1"/>
</dbReference>
<proteinExistence type="predicted"/>
<protein>
    <submittedName>
        <fullName evidence="1">Transposase (Or an inactivated derivative)</fullName>
    </submittedName>
</protein>
<gene>
    <name evidence="1" type="ORF">SAMN05216226_104225</name>
</gene>
<dbReference type="SUPFAM" id="SSF53098">
    <property type="entry name" value="Ribonuclease H-like"/>
    <property type="match status" value="1"/>
</dbReference>